<accession>A0A4S3J2F1</accession>
<evidence type="ECO:0000313" key="1">
    <source>
        <dbReference type="EMBL" id="THC88742.1"/>
    </source>
</evidence>
<evidence type="ECO:0000313" key="2">
    <source>
        <dbReference type="Proteomes" id="UP000308092"/>
    </source>
</evidence>
<dbReference type="EMBL" id="SOSA01000777">
    <property type="protein sequence ID" value="THC88742.1"/>
    <property type="molecule type" value="Genomic_DNA"/>
</dbReference>
<dbReference type="Pfam" id="PF11693">
    <property type="entry name" value="DUF2990"/>
    <property type="match status" value="1"/>
</dbReference>
<protein>
    <recommendedName>
        <fullName evidence="3">Malate dehydrogenase</fullName>
    </recommendedName>
</protein>
<dbReference type="InterPro" id="IPR021706">
    <property type="entry name" value="DUF2990"/>
</dbReference>
<comment type="caution">
    <text evidence="1">The sequence shown here is derived from an EMBL/GenBank/DDBJ whole genome shotgun (WGS) entry which is preliminary data.</text>
</comment>
<gene>
    <name evidence="1" type="ORF">EYZ11_011806</name>
</gene>
<dbReference type="AlphaFoldDB" id="A0A4S3J2F1"/>
<keyword evidence="2" id="KW-1185">Reference proteome</keyword>
<organism evidence="1 2">
    <name type="scientific">Aspergillus tanneri</name>
    <dbReference type="NCBI Taxonomy" id="1220188"/>
    <lineage>
        <taxon>Eukaryota</taxon>
        <taxon>Fungi</taxon>
        <taxon>Dikarya</taxon>
        <taxon>Ascomycota</taxon>
        <taxon>Pezizomycotina</taxon>
        <taxon>Eurotiomycetes</taxon>
        <taxon>Eurotiomycetidae</taxon>
        <taxon>Eurotiales</taxon>
        <taxon>Aspergillaceae</taxon>
        <taxon>Aspergillus</taxon>
        <taxon>Aspergillus subgen. Circumdati</taxon>
    </lineage>
</organism>
<proteinExistence type="predicted"/>
<evidence type="ECO:0008006" key="3">
    <source>
        <dbReference type="Google" id="ProtNLM"/>
    </source>
</evidence>
<dbReference type="Pfam" id="PF11937">
    <property type="entry name" value="DUF3455"/>
    <property type="match status" value="1"/>
</dbReference>
<reference evidence="1 2" key="1">
    <citation type="submission" date="2019-03" db="EMBL/GenBank/DDBJ databases">
        <title>The genome sequence of a newly discovered highly antifungal drug resistant Aspergillus species, Aspergillus tanneri NIH 1004.</title>
        <authorList>
            <person name="Mounaud S."/>
            <person name="Singh I."/>
            <person name="Joardar V."/>
            <person name="Pakala S."/>
            <person name="Pakala S."/>
            <person name="Venepally P."/>
            <person name="Hoover J."/>
            <person name="Nierman W."/>
            <person name="Chung J."/>
            <person name="Losada L."/>
        </authorList>
    </citation>
    <scope>NUCLEOTIDE SEQUENCE [LARGE SCALE GENOMIC DNA]</scope>
    <source>
        <strain evidence="1 2">NIH1004</strain>
    </source>
</reference>
<dbReference type="PANTHER" id="PTHR35567:SF1">
    <property type="entry name" value="CONSERVED FUNGAL PROTEIN (AFU_ORTHOLOGUE AFUA_1G14230)"/>
    <property type="match status" value="1"/>
</dbReference>
<sequence length="237" mass="25379">MSNAAPTFFDHAYDYSDDMAEFLGRVSKHIEKATDLFSPSTTCDTSKIKLPSFASELPSPSGQKPLYVAVGRGTQNYSCASSTSDSAPEAVGAVARLYNATCIAASYPDMMEILPGIVYKMQLPDSEAGPLPPANIDLLGHHYFKGPTPVFNLDTPSTRRGIAYTKKVAGIDAPSGAIKGGNGAVAWLYLSAINGTVGRYRSVYRVDTAAGQPPKTCKDVPSEFTVQYAANYYFFGK</sequence>
<dbReference type="PANTHER" id="PTHR35567">
    <property type="entry name" value="MALATE DEHYDROGENASE (AFU_ORTHOLOGUE AFUA_2G13800)"/>
    <property type="match status" value="1"/>
</dbReference>
<dbReference type="VEuPathDB" id="FungiDB:EYZ11_011806"/>
<name>A0A4S3J2F1_9EURO</name>
<dbReference type="Proteomes" id="UP000308092">
    <property type="component" value="Unassembled WGS sequence"/>
</dbReference>
<dbReference type="InterPro" id="IPR021851">
    <property type="entry name" value="DUF3455"/>
</dbReference>